<evidence type="ECO:0000313" key="1">
    <source>
        <dbReference type="EMBL" id="KKU04264.1"/>
    </source>
</evidence>
<protein>
    <submittedName>
        <fullName evidence="1">Uncharacterized protein</fullName>
    </submittedName>
</protein>
<comment type="caution">
    <text evidence="1">The sequence shown here is derived from an EMBL/GenBank/DDBJ whole genome shotgun (WGS) entry which is preliminary data.</text>
</comment>
<evidence type="ECO:0000313" key="2">
    <source>
        <dbReference type="Proteomes" id="UP000034696"/>
    </source>
</evidence>
<accession>A0A0G1M7J2</accession>
<organism evidence="1 2">
    <name type="scientific">Candidatus Giovannonibacteria bacterium GW2011_GWA2_45_21</name>
    <dbReference type="NCBI Taxonomy" id="1618649"/>
    <lineage>
        <taxon>Bacteria</taxon>
        <taxon>Candidatus Giovannoniibacteriota</taxon>
    </lineage>
</organism>
<dbReference type="Proteomes" id="UP000034696">
    <property type="component" value="Unassembled WGS sequence"/>
</dbReference>
<gene>
    <name evidence="1" type="ORF">UX06_C0024G0003</name>
</gene>
<reference evidence="1 2" key="1">
    <citation type="journal article" date="2015" name="Nature">
        <title>rRNA introns, odd ribosomes, and small enigmatic genomes across a large radiation of phyla.</title>
        <authorList>
            <person name="Brown C.T."/>
            <person name="Hug L.A."/>
            <person name="Thomas B.C."/>
            <person name="Sharon I."/>
            <person name="Castelle C.J."/>
            <person name="Singh A."/>
            <person name="Wilkins M.J."/>
            <person name="Williams K.H."/>
            <person name="Banfield J.F."/>
        </authorList>
    </citation>
    <scope>NUCLEOTIDE SEQUENCE [LARGE SCALE GENOMIC DNA]</scope>
</reference>
<dbReference type="AlphaFoldDB" id="A0A0G1M7J2"/>
<sequence length="61" mass="6786">MAVATRYGLEKRDEHRKPVIRAFVALPVETLVEVAARRFSGSGLCIYKNPATDNHFVGVID</sequence>
<name>A0A0G1M7J2_9BACT</name>
<proteinExistence type="predicted"/>
<dbReference type="EMBL" id="LCKT01000024">
    <property type="protein sequence ID" value="KKU04264.1"/>
    <property type="molecule type" value="Genomic_DNA"/>
</dbReference>